<dbReference type="GO" id="GO:0006749">
    <property type="term" value="P:glutathione metabolic process"/>
    <property type="evidence" value="ECO:0007669"/>
    <property type="project" value="TreeGrafter"/>
</dbReference>
<proteinExistence type="predicted"/>
<dbReference type="InterPro" id="IPR036282">
    <property type="entry name" value="Glutathione-S-Trfase_C_sf"/>
</dbReference>
<dbReference type="CDD" id="cd03039">
    <property type="entry name" value="GST_N_Sigma_like"/>
    <property type="match status" value="1"/>
</dbReference>
<dbReference type="EMBL" id="CAMXCT020002952">
    <property type="protein sequence ID" value="CAL1154886.1"/>
    <property type="molecule type" value="Genomic_DNA"/>
</dbReference>
<sequence>MTAMPLPKFTYLDLKGFGEAIRLALYIGNVQFEDHLVSRAECVEMEKAGKLPFGQVPVLEVDGEIYAQSGVILKWAGRQSGLYPEDEKLQMRCDEIYDTLTDIKRVLFPAWHGGICGRNPFTKQPLVPIPDELKGDVLKGLNEVWLPYRMGQLERALEKFGGPYFCGARMTICDLEFYVMGLGFLTECYVDGVKSTIMDGCPLLKQLVERVGNNPKVTEWNALHPNSHY</sequence>
<dbReference type="Pfam" id="PF14497">
    <property type="entry name" value="GST_C_3"/>
    <property type="match status" value="1"/>
</dbReference>
<dbReference type="PROSITE" id="PS50405">
    <property type="entry name" value="GST_CTER"/>
    <property type="match status" value="1"/>
</dbReference>
<dbReference type="Pfam" id="PF02798">
    <property type="entry name" value="GST_N"/>
    <property type="match status" value="1"/>
</dbReference>
<dbReference type="InterPro" id="IPR004046">
    <property type="entry name" value="GST_C"/>
</dbReference>
<dbReference type="Gene3D" id="3.40.30.10">
    <property type="entry name" value="Glutaredoxin"/>
    <property type="match status" value="1"/>
</dbReference>
<dbReference type="InterPro" id="IPR010987">
    <property type="entry name" value="Glutathione-S-Trfase_C-like"/>
</dbReference>
<evidence type="ECO:0000313" key="6">
    <source>
        <dbReference type="Proteomes" id="UP001152797"/>
    </source>
</evidence>
<evidence type="ECO:0000259" key="2">
    <source>
        <dbReference type="PROSITE" id="PS50405"/>
    </source>
</evidence>
<reference evidence="3" key="1">
    <citation type="submission" date="2022-10" db="EMBL/GenBank/DDBJ databases">
        <authorList>
            <person name="Chen Y."/>
            <person name="Dougan E. K."/>
            <person name="Chan C."/>
            <person name="Rhodes N."/>
            <person name="Thang M."/>
        </authorList>
    </citation>
    <scope>NUCLEOTIDE SEQUENCE</scope>
</reference>
<gene>
    <name evidence="3" type="ORF">C1SCF055_LOCUS27554</name>
</gene>
<dbReference type="EMBL" id="CAMXCT030002952">
    <property type="protein sequence ID" value="CAL4788823.1"/>
    <property type="molecule type" value="Genomic_DNA"/>
</dbReference>
<dbReference type="Proteomes" id="UP001152797">
    <property type="component" value="Unassembled WGS sequence"/>
</dbReference>
<dbReference type="AlphaFoldDB" id="A0A9P1G6K9"/>
<dbReference type="PROSITE" id="PS50404">
    <property type="entry name" value="GST_NTER"/>
    <property type="match status" value="1"/>
</dbReference>
<feature type="domain" description="GST C-terminal" evidence="2">
    <location>
        <begin position="82"/>
        <end position="229"/>
    </location>
</feature>
<dbReference type="EMBL" id="CAMXCT010002952">
    <property type="protein sequence ID" value="CAI4001511.1"/>
    <property type="molecule type" value="Genomic_DNA"/>
</dbReference>
<dbReference type="OrthoDB" id="422574at2759"/>
<dbReference type="SFLD" id="SFLDS00019">
    <property type="entry name" value="Glutathione_Transferase_(cytos"/>
    <property type="match status" value="1"/>
</dbReference>
<protein>
    <submittedName>
        <fullName evidence="5">Glutathione S-transferase 1 (GST class-sigma)</fullName>
    </submittedName>
</protein>
<evidence type="ECO:0000313" key="3">
    <source>
        <dbReference type="EMBL" id="CAI4001511.1"/>
    </source>
</evidence>
<dbReference type="Gene3D" id="1.20.1050.10">
    <property type="match status" value="1"/>
</dbReference>
<dbReference type="GO" id="GO:0004364">
    <property type="term" value="F:glutathione transferase activity"/>
    <property type="evidence" value="ECO:0007669"/>
    <property type="project" value="TreeGrafter"/>
</dbReference>
<dbReference type="PANTHER" id="PTHR11571">
    <property type="entry name" value="GLUTATHIONE S-TRANSFERASE"/>
    <property type="match status" value="1"/>
</dbReference>
<accession>A0A9P1G6K9</accession>
<dbReference type="InterPro" id="IPR040079">
    <property type="entry name" value="Glutathione_S-Trfase"/>
</dbReference>
<feature type="domain" description="GST N-terminal" evidence="1">
    <location>
        <begin position="5"/>
        <end position="84"/>
    </location>
</feature>
<name>A0A9P1G6K9_9DINO</name>
<dbReference type="SUPFAM" id="SSF52833">
    <property type="entry name" value="Thioredoxin-like"/>
    <property type="match status" value="1"/>
</dbReference>
<evidence type="ECO:0000313" key="4">
    <source>
        <dbReference type="EMBL" id="CAL1154886.1"/>
    </source>
</evidence>
<keyword evidence="6" id="KW-1185">Reference proteome</keyword>
<reference evidence="4" key="2">
    <citation type="submission" date="2024-04" db="EMBL/GenBank/DDBJ databases">
        <authorList>
            <person name="Chen Y."/>
            <person name="Shah S."/>
            <person name="Dougan E. K."/>
            <person name="Thang M."/>
            <person name="Chan C."/>
        </authorList>
    </citation>
    <scope>NUCLEOTIDE SEQUENCE [LARGE SCALE GENOMIC DNA]</scope>
</reference>
<evidence type="ECO:0000259" key="1">
    <source>
        <dbReference type="PROSITE" id="PS50404"/>
    </source>
</evidence>
<organism evidence="3">
    <name type="scientific">Cladocopium goreaui</name>
    <dbReference type="NCBI Taxonomy" id="2562237"/>
    <lineage>
        <taxon>Eukaryota</taxon>
        <taxon>Sar</taxon>
        <taxon>Alveolata</taxon>
        <taxon>Dinophyceae</taxon>
        <taxon>Suessiales</taxon>
        <taxon>Symbiodiniaceae</taxon>
        <taxon>Cladocopium</taxon>
    </lineage>
</organism>
<comment type="caution">
    <text evidence="3">The sequence shown here is derived from an EMBL/GenBank/DDBJ whole genome shotgun (WGS) entry which is preliminary data.</text>
</comment>
<dbReference type="InterPro" id="IPR036249">
    <property type="entry name" value="Thioredoxin-like_sf"/>
</dbReference>
<evidence type="ECO:0000313" key="5">
    <source>
        <dbReference type="EMBL" id="CAL4788823.1"/>
    </source>
</evidence>
<dbReference type="InterPro" id="IPR004045">
    <property type="entry name" value="Glutathione_S-Trfase_N"/>
</dbReference>
<dbReference type="SUPFAM" id="SSF47616">
    <property type="entry name" value="GST C-terminal domain-like"/>
    <property type="match status" value="1"/>
</dbReference>
<dbReference type="InterPro" id="IPR050213">
    <property type="entry name" value="GST_superfamily"/>
</dbReference>
<dbReference type="PANTHER" id="PTHR11571:SF252">
    <property type="entry name" value="GLUTATHIONE S-TRANSFERASE"/>
    <property type="match status" value="1"/>
</dbReference>